<evidence type="ECO:0000313" key="2">
    <source>
        <dbReference type="Proteomes" id="UP000178606"/>
    </source>
</evidence>
<evidence type="ECO:0000313" key="1">
    <source>
        <dbReference type="EMBL" id="OGG55490.1"/>
    </source>
</evidence>
<dbReference type="EMBL" id="MFKF01000075">
    <property type="protein sequence ID" value="OGG55490.1"/>
    <property type="molecule type" value="Genomic_DNA"/>
</dbReference>
<gene>
    <name evidence="1" type="ORF">A3F84_18765</name>
</gene>
<organism evidence="1 2">
    <name type="scientific">Handelsmanbacteria sp. (strain RIFCSPLOWO2_12_FULL_64_10)</name>
    <dbReference type="NCBI Taxonomy" id="1817868"/>
    <lineage>
        <taxon>Bacteria</taxon>
        <taxon>Candidatus Handelsmaniibacteriota</taxon>
    </lineage>
</organism>
<accession>A0A1F6D2E4</accession>
<protein>
    <submittedName>
        <fullName evidence="1">Uncharacterized protein</fullName>
    </submittedName>
</protein>
<dbReference type="Proteomes" id="UP000178606">
    <property type="component" value="Unassembled WGS sequence"/>
</dbReference>
<sequence>MNAWLRWVVEVEIAAALAVSATQTWAQGTSHMEDWLGLPKEGDQVDLEISYALPKERLRWQAGGEKGHR</sequence>
<name>A0A1F6D2E4_HANXR</name>
<comment type="caution">
    <text evidence="1">The sequence shown here is derived from an EMBL/GenBank/DDBJ whole genome shotgun (WGS) entry which is preliminary data.</text>
</comment>
<reference evidence="1 2" key="1">
    <citation type="journal article" date="2016" name="Nat. Commun.">
        <title>Thousands of microbial genomes shed light on interconnected biogeochemical processes in an aquifer system.</title>
        <authorList>
            <person name="Anantharaman K."/>
            <person name="Brown C.T."/>
            <person name="Hug L.A."/>
            <person name="Sharon I."/>
            <person name="Castelle C.J."/>
            <person name="Probst A.J."/>
            <person name="Thomas B.C."/>
            <person name="Singh A."/>
            <person name="Wilkins M.J."/>
            <person name="Karaoz U."/>
            <person name="Brodie E.L."/>
            <person name="Williams K.H."/>
            <person name="Hubbard S.S."/>
            <person name="Banfield J.F."/>
        </authorList>
    </citation>
    <scope>NUCLEOTIDE SEQUENCE [LARGE SCALE GENOMIC DNA]</scope>
    <source>
        <strain evidence="2">RIFCSPLOWO2_12_FULL_64_10</strain>
    </source>
</reference>
<dbReference type="AlphaFoldDB" id="A0A1F6D2E4"/>
<proteinExistence type="predicted"/>